<keyword evidence="1" id="KW-0805">Transcription regulation</keyword>
<evidence type="ECO:0000256" key="2">
    <source>
        <dbReference type="ARBA" id="ARBA00023125"/>
    </source>
</evidence>
<dbReference type="InterPro" id="IPR003313">
    <property type="entry name" value="AraC-bd"/>
</dbReference>
<dbReference type="InterPro" id="IPR037923">
    <property type="entry name" value="HTH-like"/>
</dbReference>
<keyword evidence="3" id="KW-0804">Transcription</keyword>
<dbReference type="Proteomes" id="UP000030889">
    <property type="component" value="Unassembled WGS sequence"/>
</dbReference>
<name>A0ABR4YHN6_9BACT</name>
<organism evidence="5 6">
    <name type="scientific">Alistipes inops</name>
    <dbReference type="NCBI Taxonomy" id="1501391"/>
    <lineage>
        <taxon>Bacteria</taxon>
        <taxon>Pseudomonadati</taxon>
        <taxon>Bacteroidota</taxon>
        <taxon>Bacteroidia</taxon>
        <taxon>Bacteroidales</taxon>
        <taxon>Rikenellaceae</taxon>
        <taxon>Alistipes</taxon>
    </lineage>
</organism>
<protein>
    <recommendedName>
        <fullName evidence="4">HTH araC/xylS-type domain-containing protein</fullName>
    </recommendedName>
</protein>
<dbReference type="PANTHER" id="PTHR43280:SF2">
    <property type="entry name" value="HTH-TYPE TRANSCRIPTIONAL REGULATOR EXSA"/>
    <property type="match status" value="1"/>
</dbReference>
<reference evidence="5 6" key="1">
    <citation type="submission" date="2014-09" db="EMBL/GenBank/DDBJ databases">
        <title>Alistipes sp. 627, sp. nov., a novel member of the family Rikenellaceae isolated from human faeces.</title>
        <authorList>
            <person name="Shkoporov A.N."/>
            <person name="Chaplin A.V."/>
            <person name="Motuzova O.V."/>
            <person name="Kafarskaia L.I."/>
            <person name="Khokhlova E.V."/>
            <person name="Efimov B.A."/>
        </authorList>
    </citation>
    <scope>NUCLEOTIDE SEQUENCE [LARGE SCALE GENOMIC DNA]</scope>
    <source>
        <strain evidence="5 6">627</strain>
    </source>
</reference>
<dbReference type="SMART" id="SM00342">
    <property type="entry name" value="HTH_ARAC"/>
    <property type="match status" value="1"/>
</dbReference>
<keyword evidence="6" id="KW-1185">Reference proteome</keyword>
<dbReference type="SUPFAM" id="SSF51215">
    <property type="entry name" value="Regulatory protein AraC"/>
    <property type="match status" value="1"/>
</dbReference>
<dbReference type="PANTHER" id="PTHR43280">
    <property type="entry name" value="ARAC-FAMILY TRANSCRIPTIONAL REGULATOR"/>
    <property type="match status" value="1"/>
</dbReference>
<dbReference type="InterPro" id="IPR014710">
    <property type="entry name" value="RmlC-like_jellyroll"/>
</dbReference>
<feature type="domain" description="HTH araC/xylS-type" evidence="4">
    <location>
        <begin position="179"/>
        <end position="277"/>
    </location>
</feature>
<comment type="caution">
    <text evidence="5">The sequence shown here is derived from an EMBL/GenBank/DDBJ whole genome shotgun (WGS) entry which is preliminary data.</text>
</comment>
<gene>
    <name evidence="5" type="ORF">LG35_07975</name>
</gene>
<dbReference type="SUPFAM" id="SSF46689">
    <property type="entry name" value="Homeodomain-like"/>
    <property type="match status" value="1"/>
</dbReference>
<dbReference type="InterPro" id="IPR020449">
    <property type="entry name" value="Tscrpt_reg_AraC-type_HTH"/>
</dbReference>
<dbReference type="Pfam" id="PF02311">
    <property type="entry name" value="AraC_binding"/>
    <property type="match status" value="1"/>
</dbReference>
<dbReference type="Pfam" id="PF12833">
    <property type="entry name" value="HTH_18"/>
    <property type="match status" value="1"/>
</dbReference>
<dbReference type="Gene3D" id="2.60.120.10">
    <property type="entry name" value="Jelly Rolls"/>
    <property type="match status" value="1"/>
</dbReference>
<evidence type="ECO:0000313" key="6">
    <source>
        <dbReference type="Proteomes" id="UP000030889"/>
    </source>
</evidence>
<dbReference type="PRINTS" id="PR00032">
    <property type="entry name" value="HTHARAC"/>
</dbReference>
<dbReference type="InterPro" id="IPR009057">
    <property type="entry name" value="Homeodomain-like_sf"/>
</dbReference>
<evidence type="ECO:0000256" key="1">
    <source>
        <dbReference type="ARBA" id="ARBA00023015"/>
    </source>
</evidence>
<evidence type="ECO:0000259" key="4">
    <source>
        <dbReference type="PROSITE" id="PS01124"/>
    </source>
</evidence>
<proteinExistence type="predicted"/>
<evidence type="ECO:0000256" key="3">
    <source>
        <dbReference type="ARBA" id="ARBA00023163"/>
    </source>
</evidence>
<dbReference type="RefSeq" id="WP_035473788.1">
    <property type="nucleotide sequence ID" value="NZ_JRGF01000009.1"/>
</dbReference>
<sequence>MATLPVHGAAKLSDCGIFLREAVPSLPCEAVEYPHRDDYYLFGVVYGGSCTVCVDFQEYELTGGDVVCVLPGQAHAFLQAENLSASLLGMDALLVGGSDRSVIDEYALAPVPLRVDVWQRHELGALFSLLSDRYAEAGDESSREVVRRLAGAVAAVVMEAVRQAARLRPQPRRYVDIMLRFRKLLQAGLREYRSPARYAAALHISEPYLNEAVRAVTGMSAGKYIRSEIVLEAKRLLCHTDGSVKEIAGELGFGDCTYFSRLFARTAGMSPALFRAKYRG</sequence>
<evidence type="ECO:0000313" key="5">
    <source>
        <dbReference type="EMBL" id="KHE41686.1"/>
    </source>
</evidence>
<dbReference type="InterPro" id="IPR018060">
    <property type="entry name" value="HTH_AraC"/>
</dbReference>
<keyword evidence="2" id="KW-0238">DNA-binding</keyword>
<dbReference type="Gene3D" id="1.10.10.60">
    <property type="entry name" value="Homeodomain-like"/>
    <property type="match status" value="1"/>
</dbReference>
<dbReference type="PROSITE" id="PS01124">
    <property type="entry name" value="HTH_ARAC_FAMILY_2"/>
    <property type="match status" value="1"/>
</dbReference>
<dbReference type="EMBL" id="JRGF01000009">
    <property type="protein sequence ID" value="KHE41686.1"/>
    <property type="molecule type" value="Genomic_DNA"/>
</dbReference>
<accession>A0ABR4YHN6</accession>